<proteinExistence type="predicted"/>
<sequence length="405" mass="44910">MALSGYQVLLIGGMLLTGSINTLSKKAQNDCVAPGVANHSANGTATEHSFNHPWFQTVIMFVGEMGCLIGLFVVRQRERNRYRRENIERLSEVSGSEDVVDTQPRICQLVLAIPTICDLFGTSLAGIGLVYVNASVWQMLRGSIVIFTSILSVVFLKRRLRWVHWVGVAFTTIGLALVGISSVLNESNKHEVYETAIGISLILGGQLVSATQMIIEESFLKNRSLHPLHVVGMEGTFGFFIMSLIVLPAMFFIPGNDINGNYENSLDALYQIGNDPKLLVFSLLYLMSIAFYNFFGLAVTKSLTAVHRTLVDACRTIGVWVVSLLVYYAFDPSFGEPFHKAWGLIQIDGFLFLMIGTALYNELLDPAYLWYCCKSPSPNTPVTASIQARDERAPLLQENRVSLYD</sequence>
<dbReference type="RefSeq" id="XP_014673561.1">
    <property type="nucleotide sequence ID" value="XM_014818075.1"/>
</dbReference>
<keyword evidence="1" id="KW-0812">Transmembrane</keyword>
<evidence type="ECO:0000313" key="5">
    <source>
        <dbReference type="RefSeq" id="XP_014673561.1"/>
    </source>
</evidence>
<feature type="chain" id="PRO_5045743247" evidence="2">
    <location>
        <begin position="25"/>
        <end position="405"/>
    </location>
</feature>
<accession>A0ABM1EMZ0</accession>
<feature type="transmembrane region" description="Helical" evidence="1">
    <location>
        <begin position="278"/>
        <end position="298"/>
    </location>
</feature>
<keyword evidence="1" id="KW-0472">Membrane</keyword>
<dbReference type="PANTHER" id="PTHR13146:SF8">
    <property type="entry name" value="SOLUTE CARRIER FAMILY 35 MEMBER F6"/>
    <property type="match status" value="1"/>
</dbReference>
<keyword evidence="2" id="KW-0732">Signal</keyword>
<feature type="transmembrane region" description="Helical" evidence="1">
    <location>
        <begin position="196"/>
        <end position="215"/>
    </location>
</feature>
<feature type="signal peptide" evidence="2">
    <location>
        <begin position="1"/>
        <end position="24"/>
    </location>
</feature>
<dbReference type="InterPro" id="IPR037185">
    <property type="entry name" value="EmrE-like"/>
</dbReference>
<evidence type="ECO:0000313" key="4">
    <source>
        <dbReference type="Proteomes" id="UP000695022"/>
    </source>
</evidence>
<keyword evidence="1" id="KW-1133">Transmembrane helix</keyword>
<evidence type="ECO:0000259" key="3">
    <source>
        <dbReference type="Pfam" id="PF00892"/>
    </source>
</evidence>
<gene>
    <name evidence="5" type="primary">LOC106813845</name>
</gene>
<dbReference type="PANTHER" id="PTHR13146">
    <property type="match status" value="1"/>
</dbReference>
<feature type="transmembrane region" description="Helical" evidence="1">
    <location>
        <begin position="342"/>
        <end position="360"/>
    </location>
</feature>
<evidence type="ECO:0000256" key="2">
    <source>
        <dbReference type="SAM" id="SignalP"/>
    </source>
</evidence>
<keyword evidence="4" id="KW-1185">Reference proteome</keyword>
<feature type="transmembrane region" description="Helical" evidence="1">
    <location>
        <begin position="310"/>
        <end position="330"/>
    </location>
</feature>
<dbReference type="Pfam" id="PF00892">
    <property type="entry name" value="EamA"/>
    <property type="match status" value="1"/>
</dbReference>
<feature type="transmembrane region" description="Helical" evidence="1">
    <location>
        <begin position="236"/>
        <end position="253"/>
    </location>
</feature>
<reference evidence="5" key="1">
    <citation type="submission" date="2025-08" db="UniProtKB">
        <authorList>
            <consortium name="RefSeq"/>
        </authorList>
    </citation>
    <scope>IDENTIFICATION</scope>
</reference>
<feature type="domain" description="EamA" evidence="3">
    <location>
        <begin position="53"/>
        <end position="178"/>
    </location>
</feature>
<feature type="transmembrane region" description="Helical" evidence="1">
    <location>
        <begin position="138"/>
        <end position="156"/>
    </location>
</feature>
<dbReference type="GeneID" id="106813845"/>
<organism evidence="4 5">
    <name type="scientific">Priapulus caudatus</name>
    <name type="common">Priapulid worm</name>
    <dbReference type="NCBI Taxonomy" id="37621"/>
    <lineage>
        <taxon>Eukaryota</taxon>
        <taxon>Metazoa</taxon>
        <taxon>Ecdysozoa</taxon>
        <taxon>Scalidophora</taxon>
        <taxon>Priapulida</taxon>
        <taxon>Priapulimorpha</taxon>
        <taxon>Priapulimorphida</taxon>
        <taxon>Priapulidae</taxon>
        <taxon>Priapulus</taxon>
    </lineage>
</organism>
<evidence type="ECO:0000256" key="1">
    <source>
        <dbReference type="SAM" id="Phobius"/>
    </source>
</evidence>
<name>A0ABM1EMZ0_PRICU</name>
<dbReference type="SUPFAM" id="SSF103481">
    <property type="entry name" value="Multidrug resistance efflux transporter EmrE"/>
    <property type="match status" value="1"/>
</dbReference>
<dbReference type="Proteomes" id="UP000695022">
    <property type="component" value="Unplaced"/>
</dbReference>
<dbReference type="InterPro" id="IPR000620">
    <property type="entry name" value="EamA_dom"/>
</dbReference>
<feature type="transmembrane region" description="Helical" evidence="1">
    <location>
        <begin position="109"/>
        <end position="132"/>
    </location>
</feature>
<feature type="transmembrane region" description="Helical" evidence="1">
    <location>
        <begin position="54"/>
        <end position="74"/>
    </location>
</feature>
<protein>
    <submittedName>
        <fullName evidence="5">Solute carrier family 35 member F6-like isoform X1</fullName>
    </submittedName>
</protein>
<feature type="transmembrane region" description="Helical" evidence="1">
    <location>
        <begin position="163"/>
        <end position="184"/>
    </location>
</feature>